<keyword evidence="1 3" id="KW-0807">Transducer</keyword>
<dbReference type="PANTHER" id="PTHR32089">
    <property type="entry name" value="METHYL-ACCEPTING CHEMOTAXIS PROTEIN MCPB"/>
    <property type="match status" value="1"/>
</dbReference>
<dbReference type="InterPro" id="IPR004090">
    <property type="entry name" value="Chemotax_Me-accpt_rcpt"/>
</dbReference>
<feature type="transmembrane region" description="Helical" evidence="4">
    <location>
        <begin position="15"/>
        <end position="35"/>
    </location>
</feature>
<evidence type="ECO:0000256" key="1">
    <source>
        <dbReference type="ARBA" id="ARBA00023224"/>
    </source>
</evidence>
<evidence type="ECO:0000259" key="6">
    <source>
        <dbReference type="PROSITE" id="PS50885"/>
    </source>
</evidence>
<sequence>MIVLRFRNMKLATKIISSFILVLLVISIAALIAVYKFGVIYEEAVNLQKNEMPRYNNAYMLQKYLDQQVMELRAFMLYGDEKYALQFAETAKKASQKTQEIANASRQPKNIELMNKIKSSNDHYVEVCLQEVIPLVRAGDLPGAKEAGTTVLDEYQETQRLLQEYTDSKYTDIDKIVTSTVDDAAAVRRLVVIIITIAILIALLIAVLITRSISSPIVEVTNEMHRMGAENDLTERELQIKSNDEIGKLRVTFNKMLKDRRGMIMEISGSSNNLAAHSQQLSATSEQVTSAVQEVVGTITELASIVEEQSASSSIINRTSEEMAVKARQGSQAVDNTMQKMDLINGKVLESTAVISDLAKRSHEIGQILEVITNIADQTNLLALNAAIEAARAGEAGRGFAVVAEEVRKLAEQSAGATKDIASIVKEIQQQTELAVTSMSDVSLQVNDGVKVSQETGDVLTEIITEINQVSKMIAEISSAIENTSQMAQNLAAASEQTNANIEQVSSSAHDLTSMAERLQALTAMYKL</sequence>
<keyword evidence="4" id="KW-0472">Membrane</keyword>
<dbReference type="SUPFAM" id="SSF58104">
    <property type="entry name" value="Methyl-accepting chemotaxis protein (MCP) signaling domain"/>
    <property type="match status" value="1"/>
</dbReference>
<dbReference type="GO" id="GO:0007165">
    <property type="term" value="P:signal transduction"/>
    <property type="evidence" value="ECO:0007669"/>
    <property type="project" value="UniProtKB-KW"/>
</dbReference>
<evidence type="ECO:0000256" key="3">
    <source>
        <dbReference type="PROSITE-ProRule" id="PRU00284"/>
    </source>
</evidence>
<gene>
    <name evidence="7" type="ordered locus">Dtox_1016</name>
</gene>
<dbReference type="Pfam" id="PF12729">
    <property type="entry name" value="4HB_MCP_1"/>
    <property type="match status" value="1"/>
</dbReference>
<evidence type="ECO:0000256" key="4">
    <source>
        <dbReference type="SAM" id="Phobius"/>
    </source>
</evidence>
<dbReference type="PROSITE" id="PS50885">
    <property type="entry name" value="HAMP"/>
    <property type="match status" value="1"/>
</dbReference>
<evidence type="ECO:0000313" key="7">
    <source>
        <dbReference type="EMBL" id="ACV61902.1"/>
    </source>
</evidence>
<dbReference type="eggNOG" id="COG0840">
    <property type="taxonomic scope" value="Bacteria"/>
</dbReference>
<dbReference type="CDD" id="cd06225">
    <property type="entry name" value="HAMP"/>
    <property type="match status" value="1"/>
</dbReference>
<evidence type="ECO:0000259" key="5">
    <source>
        <dbReference type="PROSITE" id="PS50111"/>
    </source>
</evidence>
<protein>
    <submittedName>
        <fullName evidence="7">Methyl-accepting chemotaxis sensory transducer</fullName>
    </submittedName>
</protein>
<reference evidence="7 8" key="1">
    <citation type="journal article" date="2009" name="Stand. Genomic Sci.">
        <title>Complete genome sequence of Desulfotomaculum acetoxidans type strain (5575).</title>
        <authorList>
            <person name="Spring S."/>
            <person name="Lapidus A."/>
            <person name="Schroder M."/>
            <person name="Gleim D."/>
            <person name="Sims D."/>
            <person name="Meincke L."/>
            <person name="Glavina Del Rio T."/>
            <person name="Tice H."/>
            <person name="Copeland A."/>
            <person name="Cheng J.F."/>
            <person name="Lucas S."/>
            <person name="Chen F."/>
            <person name="Nolan M."/>
            <person name="Bruce D."/>
            <person name="Goodwin L."/>
            <person name="Pitluck S."/>
            <person name="Ivanova N."/>
            <person name="Mavromatis K."/>
            <person name="Mikhailova N."/>
            <person name="Pati A."/>
            <person name="Chen A."/>
            <person name="Palaniappan K."/>
            <person name="Land M."/>
            <person name="Hauser L."/>
            <person name="Chang Y.J."/>
            <person name="Jeffries C.D."/>
            <person name="Chain P."/>
            <person name="Saunders E."/>
            <person name="Brettin T."/>
            <person name="Detter J.C."/>
            <person name="Goker M."/>
            <person name="Bristow J."/>
            <person name="Eisen J.A."/>
            <person name="Markowitz V."/>
            <person name="Hugenholtz P."/>
            <person name="Kyrpides N.C."/>
            <person name="Klenk H.P."/>
            <person name="Han C."/>
        </authorList>
    </citation>
    <scope>NUCLEOTIDE SEQUENCE [LARGE SCALE GENOMIC DNA]</scope>
    <source>
        <strain evidence="8">ATCC 49208 / DSM 771 / VKM B-1644</strain>
    </source>
</reference>
<keyword evidence="4" id="KW-1133">Transmembrane helix</keyword>
<feature type="transmembrane region" description="Helical" evidence="4">
    <location>
        <begin position="190"/>
        <end position="209"/>
    </location>
</feature>
<dbReference type="SMART" id="SM00304">
    <property type="entry name" value="HAMP"/>
    <property type="match status" value="1"/>
</dbReference>
<feature type="domain" description="Methyl-accepting transducer" evidence="5">
    <location>
        <begin position="263"/>
        <end position="499"/>
    </location>
</feature>
<accession>C8W3D5</accession>
<dbReference type="Gene3D" id="1.10.287.950">
    <property type="entry name" value="Methyl-accepting chemotaxis protein"/>
    <property type="match status" value="1"/>
</dbReference>
<organism evidence="7 8">
    <name type="scientific">Desulfofarcimen acetoxidans (strain ATCC 49208 / DSM 771 / KCTC 5769 / VKM B-1644 / 5575)</name>
    <name type="common">Desulfotomaculum acetoxidans</name>
    <dbReference type="NCBI Taxonomy" id="485916"/>
    <lineage>
        <taxon>Bacteria</taxon>
        <taxon>Bacillati</taxon>
        <taxon>Bacillota</taxon>
        <taxon>Clostridia</taxon>
        <taxon>Eubacteriales</taxon>
        <taxon>Peptococcaceae</taxon>
        <taxon>Desulfofarcimen</taxon>
    </lineage>
</organism>
<dbReference type="AlphaFoldDB" id="C8W3D5"/>
<dbReference type="SMART" id="SM00283">
    <property type="entry name" value="MA"/>
    <property type="match status" value="1"/>
</dbReference>
<dbReference type="EMBL" id="CP001720">
    <property type="protein sequence ID" value="ACV61902.1"/>
    <property type="molecule type" value="Genomic_DNA"/>
</dbReference>
<feature type="domain" description="HAMP" evidence="6">
    <location>
        <begin position="211"/>
        <end position="265"/>
    </location>
</feature>
<evidence type="ECO:0000256" key="2">
    <source>
        <dbReference type="ARBA" id="ARBA00029447"/>
    </source>
</evidence>
<dbReference type="PRINTS" id="PR00260">
    <property type="entry name" value="CHEMTRNSDUCR"/>
</dbReference>
<dbReference type="GO" id="GO:0004888">
    <property type="term" value="F:transmembrane signaling receptor activity"/>
    <property type="evidence" value="ECO:0007669"/>
    <property type="project" value="InterPro"/>
</dbReference>
<dbReference type="PROSITE" id="PS50111">
    <property type="entry name" value="CHEMOTAXIS_TRANSDUC_2"/>
    <property type="match status" value="1"/>
</dbReference>
<proteinExistence type="inferred from homology"/>
<dbReference type="KEGG" id="dae:Dtox_1016"/>
<dbReference type="HOGENOM" id="CLU_000445_107_27_9"/>
<dbReference type="PANTHER" id="PTHR32089:SF112">
    <property type="entry name" value="LYSOZYME-LIKE PROTEIN-RELATED"/>
    <property type="match status" value="1"/>
</dbReference>
<keyword evidence="4" id="KW-0812">Transmembrane</keyword>
<dbReference type="CDD" id="cd11386">
    <property type="entry name" value="MCP_signal"/>
    <property type="match status" value="1"/>
</dbReference>
<dbReference type="GO" id="GO:0006935">
    <property type="term" value="P:chemotaxis"/>
    <property type="evidence" value="ECO:0007669"/>
    <property type="project" value="InterPro"/>
</dbReference>
<dbReference type="STRING" id="485916.Dtox_1016"/>
<dbReference type="RefSeq" id="WP_015756617.1">
    <property type="nucleotide sequence ID" value="NC_013216.1"/>
</dbReference>
<dbReference type="InterPro" id="IPR003660">
    <property type="entry name" value="HAMP_dom"/>
</dbReference>
<dbReference type="Proteomes" id="UP000002217">
    <property type="component" value="Chromosome"/>
</dbReference>
<comment type="similarity">
    <text evidence="2">Belongs to the methyl-accepting chemotaxis (MCP) protein family.</text>
</comment>
<dbReference type="InterPro" id="IPR004089">
    <property type="entry name" value="MCPsignal_dom"/>
</dbReference>
<dbReference type="GO" id="GO:0016020">
    <property type="term" value="C:membrane"/>
    <property type="evidence" value="ECO:0007669"/>
    <property type="project" value="InterPro"/>
</dbReference>
<evidence type="ECO:0000313" key="8">
    <source>
        <dbReference type="Proteomes" id="UP000002217"/>
    </source>
</evidence>
<dbReference type="Pfam" id="PF00672">
    <property type="entry name" value="HAMP"/>
    <property type="match status" value="1"/>
</dbReference>
<dbReference type="Pfam" id="PF00015">
    <property type="entry name" value="MCPsignal"/>
    <property type="match status" value="1"/>
</dbReference>
<keyword evidence="8" id="KW-1185">Reference proteome</keyword>
<dbReference type="InterPro" id="IPR024478">
    <property type="entry name" value="HlyB_4HB_MCP"/>
</dbReference>
<name>C8W3D5_DESAS</name>